<dbReference type="InterPro" id="IPR005123">
    <property type="entry name" value="Oxoglu/Fe-dep_dioxygenase_dom"/>
</dbReference>
<evidence type="ECO:0000259" key="7">
    <source>
        <dbReference type="PROSITE" id="PS51471"/>
    </source>
</evidence>
<dbReference type="GO" id="GO:0016705">
    <property type="term" value="F:oxidoreductase activity, acting on paired donors, with incorporation or reduction of molecular oxygen"/>
    <property type="evidence" value="ECO:0007669"/>
    <property type="project" value="InterPro"/>
</dbReference>
<keyword evidence="4" id="KW-0223">Dioxygenase</keyword>
<evidence type="ECO:0000256" key="4">
    <source>
        <dbReference type="ARBA" id="ARBA00022964"/>
    </source>
</evidence>
<evidence type="ECO:0000256" key="2">
    <source>
        <dbReference type="ARBA" id="ARBA00022723"/>
    </source>
</evidence>
<feature type="domain" description="Fe2OG dioxygenase" evidence="7">
    <location>
        <begin position="206"/>
        <end position="300"/>
    </location>
</feature>
<evidence type="ECO:0000256" key="1">
    <source>
        <dbReference type="ARBA" id="ARBA00001961"/>
    </source>
</evidence>
<dbReference type="PANTHER" id="PTHR24014:SF4">
    <property type="entry name" value="2-OXOGLUTARATE AND IRON-DEPENDENT OXYGENASE DOMAIN-CONTAINING PROTEIN 2"/>
    <property type="match status" value="1"/>
</dbReference>
<evidence type="ECO:0000256" key="5">
    <source>
        <dbReference type="ARBA" id="ARBA00023002"/>
    </source>
</evidence>
<evidence type="ECO:0000313" key="9">
    <source>
        <dbReference type="Proteomes" id="UP000827092"/>
    </source>
</evidence>
<protein>
    <recommendedName>
        <fullName evidence="7">Fe2OG dioxygenase domain-containing protein</fullName>
    </recommendedName>
</protein>
<dbReference type="Proteomes" id="UP000827092">
    <property type="component" value="Unassembled WGS sequence"/>
</dbReference>
<evidence type="ECO:0000313" key="8">
    <source>
        <dbReference type="EMBL" id="KAG8184682.1"/>
    </source>
</evidence>
<reference evidence="8 9" key="1">
    <citation type="journal article" date="2022" name="Nat. Ecol. Evol.">
        <title>A masculinizing supergene underlies an exaggerated male reproductive morph in a spider.</title>
        <authorList>
            <person name="Hendrickx F."/>
            <person name="De Corte Z."/>
            <person name="Sonet G."/>
            <person name="Van Belleghem S.M."/>
            <person name="Kostlbacher S."/>
            <person name="Vangestel C."/>
        </authorList>
    </citation>
    <scope>NUCLEOTIDE SEQUENCE [LARGE SCALE GENOMIC DNA]</scope>
    <source>
        <strain evidence="8">W744_W776</strain>
    </source>
</reference>
<comment type="cofactor">
    <cofactor evidence="1">
        <name>L-ascorbate</name>
        <dbReference type="ChEBI" id="CHEBI:38290"/>
    </cofactor>
</comment>
<dbReference type="SMART" id="SM00702">
    <property type="entry name" value="P4Hc"/>
    <property type="match status" value="1"/>
</dbReference>
<keyword evidence="5" id="KW-0560">Oxidoreductase</keyword>
<dbReference type="AlphaFoldDB" id="A0AAV6UKN3"/>
<dbReference type="GO" id="GO:0051213">
    <property type="term" value="F:dioxygenase activity"/>
    <property type="evidence" value="ECO:0007669"/>
    <property type="project" value="UniProtKB-KW"/>
</dbReference>
<dbReference type="PANTHER" id="PTHR24014">
    <property type="entry name" value="2-OXOGLUTARATE AND IRON-DEPENDENT OXYGENASE DOMAIN-CONTAINING PROTEIN 2"/>
    <property type="match status" value="1"/>
</dbReference>
<evidence type="ECO:0000256" key="3">
    <source>
        <dbReference type="ARBA" id="ARBA00022896"/>
    </source>
</evidence>
<keyword evidence="3" id="KW-0847">Vitamin C</keyword>
<keyword evidence="2" id="KW-0479">Metal-binding</keyword>
<gene>
    <name evidence="8" type="ORF">JTE90_013075</name>
</gene>
<keyword evidence="6" id="KW-0408">Iron</keyword>
<dbReference type="Pfam" id="PF25238">
    <property type="entry name" value="OGFOD2-like"/>
    <property type="match status" value="1"/>
</dbReference>
<dbReference type="PROSITE" id="PS51471">
    <property type="entry name" value="FE2OG_OXY"/>
    <property type="match status" value="1"/>
</dbReference>
<organism evidence="8 9">
    <name type="scientific">Oedothorax gibbosus</name>
    <dbReference type="NCBI Taxonomy" id="931172"/>
    <lineage>
        <taxon>Eukaryota</taxon>
        <taxon>Metazoa</taxon>
        <taxon>Ecdysozoa</taxon>
        <taxon>Arthropoda</taxon>
        <taxon>Chelicerata</taxon>
        <taxon>Arachnida</taxon>
        <taxon>Araneae</taxon>
        <taxon>Araneomorphae</taxon>
        <taxon>Entelegynae</taxon>
        <taxon>Araneoidea</taxon>
        <taxon>Linyphiidae</taxon>
        <taxon>Erigoninae</taxon>
        <taxon>Oedothorax</taxon>
    </lineage>
</organism>
<evidence type="ECO:0000256" key="6">
    <source>
        <dbReference type="ARBA" id="ARBA00023004"/>
    </source>
</evidence>
<proteinExistence type="predicted"/>
<sequence length="339" mass="39197">MSKFYNCGCYYSRNIFIKKYNTHFTYHDSQQFHQEYNKILPSLGCDTELKKTLLEQEINKEVDRRKNLESEAFCRKELLQKLYKPLDPSVYKLQDCYLDPKFKLLVNSCRNSTKKQISPFLDIISEEKQLYGFPIFAEEFCCLILKELDHYAESDLPKGKPNSMNKYGVLIDEIGFQENFSNVLRTKYLDPLSALLFPEWRGERLDSHKIFSVSYKMGQDLDLDYHYDNSEVTLNICLGKSFKGSELYFGDTKAVPIFDSSCVMVPHKVGYGIFHRGQQLHGALPLISGERHNLIIWLRSSSVRNKKCPMCNLKPALLVPSNGYGDGFTDSTVQVCNVL</sequence>
<accession>A0AAV6UKN3</accession>
<keyword evidence="9" id="KW-1185">Reference proteome</keyword>
<name>A0AAV6UKN3_9ARAC</name>
<comment type="caution">
    <text evidence="8">The sequence shown here is derived from an EMBL/GenBank/DDBJ whole genome shotgun (WGS) entry which is preliminary data.</text>
</comment>
<dbReference type="GO" id="GO:0005506">
    <property type="term" value="F:iron ion binding"/>
    <property type="evidence" value="ECO:0007669"/>
    <property type="project" value="InterPro"/>
</dbReference>
<dbReference type="EMBL" id="JAFNEN010000364">
    <property type="protein sequence ID" value="KAG8184682.1"/>
    <property type="molecule type" value="Genomic_DNA"/>
</dbReference>
<dbReference type="GO" id="GO:0031418">
    <property type="term" value="F:L-ascorbic acid binding"/>
    <property type="evidence" value="ECO:0007669"/>
    <property type="project" value="UniProtKB-KW"/>
</dbReference>
<dbReference type="InterPro" id="IPR006620">
    <property type="entry name" value="Pro_4_hyd_alph"/>
</dbReference>